<proteinExistence type="predicted"/>
<evidence type="ECO:0000256" key="1">
    <source>
        <dbReference type="SAM" id="MobiDB-lite"/>
    </source>
</evidence>
<dbReference type="Proteomes" id="UP001642406">
    <property type="component" value="Unassembled WGS sequence"/>
</dbReference>
<keyword evidence="2" id="KW-0732">Signal</keyword>
<sequence length="319" mass="33712">MFTSTIISLLVAAPVLLAHAETNVPDAASAPGSVCNTQIQPVGRSTIGQFTGNAALDAVITGGSLAHNVCGRVNHGARSDHPCLAYADVVGQMVAGLIAMGTYSSSGFTKAVASRRRSADATDHSTTLLNIFADHLFEQGYAVGGVEVHPQTDQERRRDSTAESSASNTVAASFALRDVVHPNQTFTAADLLLTTYVDGTGTLLVKHQLPGQTKRSANHDGPGFKYNYRYEVLADAARNQNIVAIANAVGSAIGNQWGFVAENTAMDQWIGAVGIDYILLQALGVGFRIIAETNGFGEEYEDIGICGNDMASRIREQLK</sequence>
<evidence type="ECO:0000313" key="4">
    <source>
        <dbReference type="Proteomes" id="UP001642406"/>
    </source>
</evidence>
<dbReference type="EMBL" id="CAWUHC010000009">
    <property type="protein sequence ID" value="CAK7213173.1"/>
    <property type="molecule type" value="Genomic_DNA"/>
</dbReference>
<accession>A0ABP0B0Z2</accession>
<protein>
    <submittedName>
        <fullName evidence="3">Uncharacterized protein</fullName>
    </submittedName>
</protein>
<feature type="compositionally biased region" description="Basic and acidic residues" evidence="1">
    <location>
        <begin position="150"/>
        <end position="161"/>
    </location>
</feature>
<evidence type="ECO:0000313" key="3">
    <source>
        <dbReference type="EMBL" id="CAK7213173.1"/>
    </source>
</evidence>
<feature type="chain" id="PRO_5047042410" evidence="2">
    <location>
        <begin position="21"/>
        <end position="319"/>
    </location>
</feature>
<feature type="signal peptide" evidence="2">
    <location>
        <begin position="1"/>
        <end position="20"/>
    </location>
</feature>
<evidence type="ECO:0000256" key="2">
    <source>
        <dbReference type="SAM" id="SignalP"/>
    </source>
</evidence>
<feature type="region of interest" description="Disordered" evidence="1">
    <location>
        <begin position="145"/>
        <end position="165"/>
    </location>
</feature>
<organism evidence="3 4">
    <name type="scientific">Sporothrix bragantina</name>
    <dbReference type="NCBI Taxonomy" id="671064"/>
    <lineage>
        <taxon>Eukaryota</taxon>
        <taxon>Fungi</taxon>
        <taxon>Dikarya</taxon>
        <taxon>Ascomycota</taxon>
        <taxon>Pezizomycotina</taxon>
        <taxon>Sordariomycetes</taxon>
        <taxon>Sordariomycetidae</taxon>
        <taxon>Ophiostomatales</taxon>
        <taxon>Ophiostomataceae</taxon>
        <taxon>Sporothrix</taxon>
    </lineage>
</organism>
<gene>
    <name evidence="3" type="ORF">SBRCBS47491_001712</name>
</gene>
<name>A0ABP0B0Z2_9PEZI</name>
<keyword evidence="4" id="KW-1185">Reference proteome</keyword>
<comment type="caution">
    <text evidence="3">The sequence shown here is derived from an EMBL/GenBank/DDBJ whole genome shotgun (WGS) entry which is preliminary data.</text>
</comment>
<reference evidence="3 4" key="1">
    <citation type="submission" date="2024-01" db="EMBL/GenBank/DDBJ databases">
        <authorList>
            <person name="Allen C."/>
            <person name="Tagirdzhanova G."/>
        </authorList>
    </citation>
    <scope>NUCLEOTIDE SEQUENCE [LARGE SCALE GENOMIC DNA]</scope>
</reference>